<organism evidence="2 3">
    <name type="scientific">Acidiphilium rubrum</name>
    <dbReference type="NCBI Taxonomy" id="526"/>
    <lineage>
        <taxon>Bacteria</taxon>
        <taxon>Pseudomonadati</taxon>
        <taxon>Pseudomonadota</taxon>
        <taxon>Alphaproteobacteria</taxon>
        <taxon>Acetobacterales</taxon>
        <taxon>Acidocellaceae</taxon>
        <taxon>Acidiphilium</taxon>
    </lineage>
</organism>
<dbReference type="PANTHER" id="PTHR44119">
    <property type="entry name" value="MAGNESIUM-CHELATASE SUBUNIT CHLH, CHLOROPLASTIC"/>
    <property type="match status" value="1"/>
</dbReference>
<protein>
    <submittedName>
        <fullName evidence="2">Cobaltochelatase CobN</fullName>
    </submittedName>
</protein>
<comment type="caution">
    <text evidence="2">The sequence shown here is derived from an EMBL/GenBank/DDBJ whole genome shotgun (WGS) entry which is preliminary data.</text>
</comment>
<dbReference type="PANTHER" id="PTHR44119:SF4">
    <property type="entry name" value="AEROBIC COBALTOCHELATASE SUBUNIT COBN"/>
    <property type="match status" value="1"/>
</dbReference>
<evidence type="ECO:0000313" key="2">
    <source>
        <dbReference type="EMBL" id="SIQ31393.1"/>
    </source>
</evidence>
<dbReference type="Proteomes" id="UP000186308">
    <property type="component" value="Unassembled WGS sequence"/>
</dbReference>
<dbReference type="Pfam" id="PF02514">
    <property type="entry name" value="CobN-Mg_chel"/>
    <property type="match status" value="2"/>
</dbReference>
<dbReference type="OrthoDB" id="9757976at2"/>
<name>A0A8G2CIN8_ACIRU</name>
<accession>A0A8G2CIN8</accession>
<dbReference type="InterPro" id="IPR003672">
    <property type="entry name" value="CobN/Mg_chltase"/>
</dbReference>
<feature type="domain" description="CobN/magnesium chelatase" evidence="1">
    <location>
        <begin position="141"/>
        <end position="686"/>
    </location>
</feature>
<sequence>MHLLVRETATLDDQEAAVDLGQSAADIVMLSFSDSDLGGMAQAWQAMGEARPSLRLANLVRLRHPLSVDLYVEQVIARARCVVIRILGGVDYWAYGCAEVARVCRAAGIALIMIEGDGRVDARLAAMSTIGGAMRARMAGFLREGGTANMAAALGLAAHLAGVGEDAGVMPVALPAAGVFGVPAEARGRPVAVVVVYRSHVLAGDTAPVEALAAALAARGMAVEVWFVASLKDAAAADFIAARLAVVRPAIVLNATGFAARAGAGFVLDFADVPVLQVILSASFDAGGAGFRGVSQTDLAMQVALPELDGRLLTTAISFKAAVEEVAGLEFARVINRPDPAGVALAADRAAGWVRLARAGVAERRVAVVISDYPGVDGAGSGEVGSGEIGHAVGLDCFASLAAMIEDMAGAGYACGAPVDAAALVLGLCHDAPGAVLAVADYRQYFRDLPEALRDAMLAAWGEPEADAAVVAGVFRLRHVRCGQVVVAVQPDRGSLTDRKAGYHDAALPPCHAYVAFYVWLRRELGVHALVHLGTHGTVEWLPGKAAALGEACWPVALLRGLPVIYPFIVNNPGEAAAAKRRLGAVTIGHLTPPLVAAGSGSAALERLIDEYAAADGMDRRRAALLRRQIIEQAADGGWLAECGVPAGADEDVALARLDAYLCDVKDLQIRDGLHVFGRAPRGRAAMLAALTAACPGVDDLAARLDGSGGGERAALLAALEGRFVAPGPAGAPSRGRADVLPTGRNLTTLDPRMIPTGSAMALAAKAAGVLLARHRQDQGDDLRAAVIDLWGSASLRTGGEDLALAMILLGVAPVWDAGTGRVGGFEIVPLAVLDRPRVDVTLRISGLFRDAFETQILLFDAAVRAVAARDEAVAWNPLAAARDLTGEAFRAATARIYGAAPGDYGSGVADRLARGGWRDRDELGRAYLAASSSAYGQGLDGAADAGGFAELVRKAGAFVHQQDHAETDILDSPEYAAHEGGFAAAAVLLGGEAALYHMDVSRPDAPRSRLVAEEVARVVRGRLANPRWIAGMMRHGYRGGAEMARGVAALHGFAATMPARFDAQFDLVFDAMLGDAVVDGFLRRENPAARAAIIARLADARGQDLWHPHRNDVAAVLEAVA</sequence>
<dbReference type="AlphaFoldDB" id="A0A8G2CIN8"/>
<feature type="domain" description="CobN/magnesium chelatase" evidence="1">
    <location>
        <begin position="699"/>
        <end position="1112"/>
    </location>
</feature>
<dbReference type="RefSeq" id="WP_029310888.1">
    <property type="nucleotide sequence ID" value="NZ_FTNE01000003.1"/>
</dbReference>
<evidence type="ECO:0000313" key="3">
    <source>
        <dbReference type="Proteomes" id="UP000186308"/>
    </source>
</evidence>
<proteinExistence type="predicted"/>
<keyword evidence="3" id="KW-1185">Reference proteome</keyword>
<dbReference type="EMBL" id="FTNE01000003">
    <property type="protein sequence ID" value="SIQ31393.1"/>
    <property type="molecule type" value="Genomic_DNA"/>
</dbReference>
<reference evidence="2 3" key="1">
    <citation type="submission" date="2017-01" db="EMBL/GenBank/DDBJ databases">
        <authorList>
            <person name="Varghese N."/>
            <person name="Submissions S."/>
        </authorList>
    </citation>
    <scope>NUCLEOTIDE SEQUENCE [LARGE SCALE GENOMIC DNA]</scope>
    <source>
        <strain evidence="2 3">ATCC 35905</strain>
    </source>
</reference>
<gene>
    <name evidence="2" type="ORF">SAMN05421828_103166</name>
</gene>
<evidence type="ECO:0000259" key="1">
    <source>
        <dbReference type="Pfam" id="PF02514"/>
    </source>
</evidence>
<dbReference type="CDD" id="cd10150">
    <property type="entry name" value="CobN_like"/>
    <property type="match status" value="1"/>
</dbReference>
<dbReference type="NCBIfam" id="NF008973">
    <property type="entry name" value="PRK12321.1"/>
    <property type="match status" value="1"/>
</dbReference>